<evidence type="ECO:0000313" key="1">
    <source>
        <dbReference type="EMBL" id="CAD8146957.1"/>
    </source>
</evidence>
<protein>
    <submittedName>
        <fullName evidence="1">Uncharacterized protein</fullName>
    </submittedName>
</protein>
<dbReference type="Pfam" id="PF01209">
    <property type="entry name" value="Ubie_methyltran"/>
    <property type="match status" value="1"/>
</dbReference>
<sequence length="52" mass="6172">MIEIHINIQQRALRNSIVNKIYQKYNRNAGFRFIEFKNYTDGVVAVHFGCKL</sequence>
<evidence type="ECO:0000313" key="2">
    <source>
        <dbReference type="Proteomes" id="UP000683925"/>
    </source>
</evidence>
<organism evidence="1 2">
    <name type="scientific">Paramecium octaurelia</name>
    <dbReference type="NCBI Taxonomy" id="43137"/>
    <lineage>
        <taxon>Eukaryota</taxon>
        <taxon>Sar</taxon>
        <taxon>Alveolata</taxon>
        <taxon>Ciliophora</taxon>
        <taxon>Intramacronucleata</taxon>
        <taxon>Oligohymenophorea</taxon>
        <taxon>Peniculida</taxon>
        <taxon>Parameciidae</taxon>
        <taxon>Paramecium</taxon>
    </lineage>
</organism>
<gene>
    <name evidence="1" type="ORF">POCTA_138.1.T0190191</name>
</gene>
<dbReference type="EMBL" id="CAJJDP010000019">
    <property type="protein sequence ID" value="CAD8146957.1"/>
    <property type="molecule type" value="Genomic_DNA"/>
</dbReference>
<accession>A0A8S1T5T8</accession>
<dbReference type="AlphaFoldDB" id="A0A8S1T5T8"/>
<dbReference type="Proteomes" id="UP000683925">
    <property type="component" value="Unassembled WGS sequence"/>
</dbReference>
<name>A0A8S1T5T8_PAROT</name>
<comment type="caution">
    <text evidence="1">The sequence shown here is derived from an EMBL/GenBank/DDBJ whole genome shotgun (WGS) entry which is preliminary data.</text>
</comment>
<proteinExistence type="predicted"/>
<reference evidence="1" key="1">
    <citation type="submission" date="2021-01" db="EMBL/GenBank/DDBJ databases">
        <authorList>
            <consortium name="Genoscope - CEA"/>
            <person name="William W."/>
        </authorList>
    </citation>
    <scope>NUCLEOTIDE SEQUENCE</scope>
</reference>
<keyword evidence="2" id="KW-1185">Reference proteome</keyword>